<keyword evidence="1" id="KW-0472">Membrane</keyword>
<feature type="transmembrane region" description="Helical" evidence="1">
    <location>
        <begin position="87"/>
        <end position="106"/>
    </location>
</feature>
<evidence type="ECO:0000313" key="3">
    <source>
        <dbReference type="Proteomes" id="UP000610846"/>
    </source>
</evidence>
<dbReference type="RefSeq" id="WP_191828339.1">
    <property type="nucleotide sequence ID" value="NZ_JACYHB010000004.1"/>
</dbReference>
<feature type="transmembrane region" description="Helical" evidence="1">
    <location>
        <begin position="127"/>
        <end position="160"/>
    </location>
</feature>
<feature type="transmembrane region" description="Helical" evidence="1">
    <location>
        <begin position="16"/>
        <end position="36"/>
    </location>
</feature>
<feature type="transmembrane region" description="Helical" evidence="1">
    <location>
        <begin position="259"/>
        <end position="283"/>
    </location>
</feature>
<dbReference type="EMBL" id="JACYHB010000004">
    <property type="protein sequence ID" value="MBD8078753.1"/>
    <property type="molecule type" value="Genomic_DNA"/>
</dbReference>
<gene>
    <name evidence="2" type="ORF">IF651_06745</name>
</gene>
<keyword evidence="3" id="KW-1185">Reference proteome</keyword>
<reference evidence="2" key="2">
    <citation type="submission" date="2020-09" db="EMBL/GenBank/DDBJ databases">
        <authorList>
            <person name="Yu Y."/>
        </authorList>
    </citation>
    <scope>NUCLEOTIDE SEQUENCE</scope>
    <source>
        <strain evidence="2">KCTC 49039</strain>
    </source>
</reference>
<comment type="caution">
    <text evidence="2">The sequence shown here is derived from an EMBL/GenBank/DDBJ whole genome shotgun (WGS) entry which is preliminary data.</text>
</comment>
<name>A0A927G8P4_9MICO</name>
<evidence type="ECO:0000256" key="1">
    <source>
        <dbReference type="SAM" id="Phobius"/>
    </source>
</evidence>
<proteinExistence type="predicted"/>
<keyword evidence="1" id="KW-0812">Transmembrane</keyword>
<reference evidence="2" key="1">
    <citation type="journal article" date="2018" name="Curr. Microbiol.">
        <title>Cellulosimicrobium arenosum sp. nov., Isolated from Marine Sediment Sand.</title>
        <authorList>
            <person name="Oh M."/>
            <person name="Kim J.H."/>
            <person name="Yoon J.H."/>
            <person name="Schumann P."/>
            <person name="Kim W."/>
        </authorList>
    </citation>
    <scope>NUCLEOTIDE SEQUENCE</scope>
    <source>
        <strain evidence="2">KCTC 49039</strain>
    </source>
</reference>
<organism evidence="2 3">
    <name type="scientific">Cellulosimicrobium arenosum</name>
    <dbReference type="NCBI Taxonomy" id="2708133"/>
    <lineage>
        <taxon>Bacteria</taxon>
        <taxon>Bacillati</taxon>
        <taxon>Actinomycetota</taxon>
        <taxon>Actinomycetes</taxon>
        <taxon>Micrococcales</taxon>
        <taxon>Promicromonosporaceae</taxon>
        <taxon>Cellulosimicrobium</taxon>
    </lineage>
</organism>
<evidence type="ECO:0000313" key="2">
    <source>
        <dbReference type="EMBL" id="MBD8078753.1"/>
    </source>
</evidence>
<dbReference type="AlphaFoldDB" id="A0A927G8P4"/>
<dbReference type="Proteomes" id="UP000610846">
    <property type="component" value="Unassembled WGS sequence"/>
</dbReference>
<protein>
    <recommendedName>
        <fullName evidence="4">ABC transporter permease</fullName>
    </recommendedName>
</protein>
<accession>A0A927G8P4</accession>
<feature type="transmembrane region" description="Helical" evidence="1">
    <location>
        <begin position="180"/>
        <end position="213"/>
    </location>
</feature>
<sequence length="289" mass="28688">MYRAEMLKLRTTRAPWVIAAVALVGMLLVQGVLLALPRVLENLEALGGPTTGVRAEIEPDLGSLTDPTLAGFQRTVLDLLGTGGGGGSTGVVAICMLLLGALAVTTDFRTGGMVPTALVQPSRSRVLVGKAGATATVAIAVGLVLAVVTAAGLLAAVATTPDARLALSAGEVLGIWGRGVVVLVLLTWFGLGVGTLVRGQVAAIVVVAAIALGEPLVRSVVALLSGGQSAAAAWLPLGLGSLATTGQDAASLLGGSAQVGAATALMGLGVWVVLLLGGGAVSFRRRDLV</sequence>
<evidence type="ECO:0008006" key="4">
    <source>
        <dbReference type="Google" id="ProtNLM"/>
    </source>
</evidence>
<keyword evidence="1" id="KW-1133">Transmembrane helix</keyword>